<keyword evidence="6" id="KW-0732">Signal</keyword>
<dbReference type="GO" id="GO:0006508">
    <property type="term" value="P:proteolysis"/>
    <property type="evidence" value="ECO:0007669"/>
    <property type="project" value="UniProtKB-KW"/>
</dbReference>
<dbReference type="InterPro" id="IPR001314">
    <property type="entry name" value="Peptidase_S1A"/>
</dbReference>
<accession>A0A3D8S5S2</accession>
<dbReference type="PROSITE" id="PS00134">
    <property type="entry name" value="TRYPSIN_HIS"/>
    <property type="match status" value="1"/>
</dbReference>
<protein>
    <submittedName>
        <fullName evidence="8">Peptidase S1A, chymotrypsin-type</fullName>
    </submittedName>
</protein>
<dbReference type="PRINTS" id="PR00722">
    <property type="entry name" value="CHYMOTRYPSIN"/>
</dbReference>
<evidence type="ECO:0000313" key="8">
    <source>
        <dbReference type="EMBL" id="RDW81550.1"/>
    </source>
</evidence>
<dbReference type="FunFam" id="2.40.10.10:FF:000034">
    <property type="entry name" value="Eupolytin"/>
    <property type="match status" value="1"/>
</dbReference>
<dbReference type="Gene3D" id="2.40.10.10">
    <property type="entry name" value="Trypsin-like serine proteases"/>
    <property type="match status" value="1"/>
</dbReference>
<dbReference type="InterPro" id="IPR043504">
    <property type="entry name" value="Peptidase_S1_PA_chymotrypsin"/>
</dbReference>
<keyword evidence="2 5" id="KW-0645">Protease</keyword>
<gene>
    <name evidence="8" type="ORF">DSM5745_05107</name>
</gene>
<evidence type="ECO:0000259" key="7">
    <source>
        <dbReference type="PROSITE" id="PS50240"/>
    </source>
</evidence>
<dbReference type="GeneID" id="38115477"/>
<dbReference type="InterPro" id="IPR050430">
    <property type="entry name" value="Peptidase_S1"/>
</dbReference>
<feature type="chain" id="PRO_5017610326" evidence="6">
    <location>
        <begin position="18"/>
        <end position="248"/>
    </location>
</feature>
<dbReference type="AlphaFoldDB" id="A0A3D8S5S2"/>
<comment type="similarity">
    <text evidence="1">Belongs to the peptidase S1 family.</text>
</comment>
<evidence type="ECO:0000256" key="1">
    <source>
        <dbReference type="ARBA" id="ARBA00007664"/>
    </source>
</evidence>
<evidence type="ECO:0000256" key="4">
    <source>
        <dbReference type="ARBA" id="ARBA00023157"/>
    </source>
</evidence>
<keyword evidence="3 5" id="KW-0378">Hydrolase</keyword>
<dbReference type="InterPro" id="IPR009003">
    <property type="entry name" value="Peptidase_S1_PA"/>
</dbReference>
<dbReference type="PANTHER" id="PTHR24276">
    <property type="entry name" value="POLYSERASE-RELATED"/>
    <property type="match status" value="1"/>
</dbReference>
<dbReference type="GO" id="GO:0004252">
    <property type="term" value="F:serine-type endopeptidase activity"/>
    <property type="evidence" value="ECO:0007669"/>
    <property type="project" value="InterPro"/>
</dbReference>
<sequence>MLLLLAVFSALAATAEILKPRIVGGTEVSIEEVPYQIALLYAGVQACGGSIISNIHIITAAHCVESAPDPSYLAIRAGSSFADHGGTIHNISNVAVHPDYRPTTTNDFAVLTLTTPLVYGPGIAPVGLPRSGSALLAAGEEVVVSGWGNIKEGEFFSPTLRAVRLGMVGMEECRAAYSGRTIADSMFCAGIPEGGKSACQGDSGGPLVRNGVLFGVVSWGEGCARPGIPGVYVNVAYFRDFIAQVAGI</sequence>
<dbReference type="STRING" id="1810919.A0A3D8S5S2"/>
<dbReference type="SUPFAM" id="SSF50494">
    <property type="entry name" value="Trypsin-like serine proteases"/>
    <property type="match status" value="1"/>
</dbReference>
<dbReference type="EMBL" id="PVWQ01000005">
    <property type="protein sequence ID" value="RDW81550.1"/>
    <property type="molecule type" value="Genomic_DNA"/>
</dbReference>
<name>A0A3D8S5S2_9EURO</name>
<dbReference type="SMART" id="SM00020">
    <property type="entry name" value="Tryp_SPc"/>
    <property type="match status" value="1"/>
</dbReference>
<keyword evidence="5" id="KW-0720">Serine protease</keyword>
<evidence type="ECO:0000256" key="2">
    <source>
        <dbReference type="ARBA" id="ARBA00022670"/>
    </source>
</evidence>
<dbReference type="InterPro" id="IPR033116">
    <property type="entry name" value="TRYPSIN_SER"/>
</dbReference>
<evidence type="ECO:0000256" key="6">
    <source>
        <dbReference type="SAM" id="SignalP"/>
    </source>
</evidence>
<feature type="signal peptide" evidence="6">
    <location>
        <begin position="1"/>
        <end position="17"/>
    </location>
</feature>
<evidence type="ECO:0000256" key="3">
    <source>
        <dbReference type="ARBA" id="ARBA00022801"/>
    </source>
</evidence>
<dbReference type="Proteomes" id="UP000256690">
    <property type="component" value="Unassembled WGS sequence"/>
</dbReference>
<dbReference type="PROSITE" id="PS00135">
    <property type="entry name" value="TRYPSIN_SER"/>
    <property type="match status" value="1"/>
</dbReference>
<reference evidence="8 9" key="1">
    <citation type="journal article" date="2018" name="IMA Fungus">
        <title>IMA Genome-F 9: Draft genome sequence of Annulohypoxylon stygium, Aspergillus mulundensis, Berkeleyomyces basicola (syn. Thielaviopsis basicola), Ceratocystis smalleyi, two Cercospora beticola strains, Coleophoma cylindrospora, Fusarium fracticaudum, Phialophora cf. hyalina, and Morchella septimelata.</title>
        <authorList>
            <person name="Wingfield B.D."/>
            <person name="Bills G.F."/>
            <person name="Dong Y."/>
            <person name="Huang W."/>
            <person name="Nel W.J."/>
            <person name="Swalarsk-Parry B.S."/>
            <person name="Vaghefi N."/>
            <person name="Wilken P.M."/>
            <person name="An Z."/>
            <person name="de Beer Z.W."/>
            <person name="De Vos L."/>
            <person name="Chen L."/>
            <person name="Duong T.A."/>
            <person name="Gao Y."/>
            <person name="Hammerbacher A."/>
            <person name="Kikkert J.R."/>
            <person name="Li Y."/>
            <person name="Li H."/>
            <person name="Li K."/>
            <person name="Li Q."/>
            <person name="Liu X."/>
            <person name="Ma X."/>
            <person name="Naidoo K."/>
            <person name="Pethybridge S.J."/>
            <person name="Sun J."/>
            <person name="Steenkamp E.T."/>
            <person name="van der Nest M.A."/>
            <person name="van Wyk S."/>
            <person name="Wingfield M.J."/>
            <person name="Xiong C."/>
            <person name="Yue Q."/>
            <person name="Zhang X."/>
        </authorList>
    </citation>
    <scope>NUCLEOTIDE SEQUENCE [LARGE SCALE GENOMIC DNA]</scope>
    <source>
        <strain evidence="8 9">DSM 5745</strain>
    </source>
</reference>
<organism evidence="8 9">
    <name type="scientific">Aspergillus mulundensis</name>
    <dbReference type="NCBI Taxonomy" id="1810919"/>
    <lineage>
        <taxon>Eukaryota</taxon>
        <taxon>Fungi</taxon>
        <taxon>Dikarya</taxon>
        <taxon>Ascomycota</taxon>
        <taxon>Pezizomycotina</taxon>
        <taxon>Eurotiomycetes</taxon>
        <taxon>Eurotiomycetidae</taxon>
        <taxon>Eurotiales</taxon>
        <taxon>Aspergillaceae</taxon>
        <taxon>Aspergillus</taxon>
        <taxon>Aspergillus subgen. Nidulantes</taxon>
    </lineage>
</organism>
<dbReference type="PANTHER" id="PTHR24276:SF91">
    <property type="entry name" value="AT26814P-RELATED"/>
    <property type="match status" value="1"/>
</dbReference>
<dbReference type="Pfam" id="PF00089">
    <property type="entry name" value="Trypsin"/>
    <property type="match status" value="1"/>
</dbReference>
<dbReference type="CDD" id="cd00190">
    <property type="entry name" value="Tryp_SPc"/>
    <property type="match status" value="1"/>
</dbReference>
<dbReference type="PROSITE" id="PS50240">
    <property type="entry name" value="TRYPSIN_DOM"/>
    <property type="match status" value="1"/>
</dbReference>
<comment type="caution">
    <text evidence="8">The sequence shown here is derived from an EMBL/GenBank/DDBJ whole genome shotgun (WGS) entry which is preliminary data.</text>
</comment>
<keyword evidence="9" id="KW-1185">Reference proteome</keyword>
<proteinExistence type="inferred from homology"/>
<dbReference type="InterPro" id="IPR001254">
    <property type="entry name" value="Trypsin_dom"/>
</dbReference>
<feature type="domain" description="Peptidase S1" evidence="7">
    <location>
        <begin position="22"/>
        <end position="247"/>
    </location>
</feature>
<evidence type="ECO:0000313" key="9">
    <source>
        <dbReference type="Proteomes" id="UP000256690"/>
    </source>
</evidence>
<keyword evidence="4" id="KW-1015">Disulfide bond</keyword>
<dbReference type="InterPro" id="IPR018114">
    <property type="entry name" value="TRYPSIN_HIS"/>
</dbReference>
<evidence type="ECO:0000256" key="5">
    <source>
        <dbReference type="RuleBase" id="RU363034"/>
    </source>
</evidence>
<dbReference type="RefSeq" id="XP_026604603.1">
    <property type="nucleotide sequence ID" value="XM_026747123.1"/>
</dbReference>
<dbReference type="OrthoDB" id="6380398at2759"/>